<keyword evidence="6" id="KW-1185">Reference proteome</keyword>
<dbReference type="AlphaFoldDB" id="A0A6M8I0A6"/>
<dbReference type="Gene3D" id="3.30.70.270">
    <property type="match status" value="1"/>
</dbReference>
<feature type="domain" description="GGDEF" evidence="4">
    <location>
        <begin position="371"/>
        <end position="506"/>
    </location>
</feature>
<dbReference type="PROSITE" id="PS50112">
    <property type="entry name" value="PAS"/>
    <property type="match status" value="1"/>
</dbReference>
<evidence type="ECO:0000259" key="4">
    <source>
        <dbReference type="PROSITE" id="PS50887"/>
    </source>
</evidence>
<dbReference type="InterPro" id="IPR052155">
    <property type="entry name" value="Biofilm_reg_signaling"/>
</dbReference>
<dbReference type="PROSITE" id="PS50883">
    <property type="entry name" value="EAL"/>
    <property type="match status" value="1"/>
</dbReference>
<keyword evidence="5" id="KW-0614">Plasmid</keyword>
<dbReference type="PROSITE" id="PS50113">
    <property type="entry name" value="PAC"/>
    <property type="match status" value="1"/>
</dbReference>
<dbReference type="CDD" id="cd01948">
    <property type="entry name" value="EAL"/>
    <property type="match status" value="1"/>
</dbReference>
<dbReference type="InterPro" id="IPR001633">
    <property type="entry name" value="EAL_dom"/>
</dbReference>
<sequence>MPTTKALNVPNESGPAVGLGLSQIVRSAAHAAECPVAVLCQATASGTYQVITSFGVEDLRTHRVLETILGQAAVLFKDAILILNDTTTRCGLDGLPVATLSTGASLARFLAAFLVPSRDNALPHVLVVANVAPHAGLSAAKIYVLRTHAAQIASLLEMRLLRESLDAADLLVGSQSNNERLRMLESVVINANDAVLITEAEPIDLPGPRIVYCNKAFTRTTGYSETEILGRTPRLLQSPGTNRTTLDKLRGALSRWEPIEVELLNMHKDGTEFWVELSIVPVANEKGWFTHWVSVQRDVSDRKTAEETATRARVAEAENLILEAEIIERKRVEAQLFYAAFHDDLTKLRNRAFLMDRLTIALARTKIEPKFRCAVLFMDLDRFKLVNDSLGHRAGDLLLMEVAERLRSCIRPQDTLARLGGDEFALLIEGTDEPTFVITLTERIIKTMRRPLWVGKQEVFSSCSIGVVYATTRYDYPEEVLRDADIAMYQAKRHDIGGYAMFTATMHESLVSALELRTDLQNAVARNEFYLVYQTIHDTATGKITGVEALIRWKHPKRGIVTPVAFIGTAEEMGLIRSIGRWVLQEACTQMRTWRDRLPGLDLRLSVNTSAEELKDPQFTIELQDILTKTGLDPHTLQIEVTESIFLENPEIVGKTLSSIRALGVRIALDDFGTGYSSLSYLDRYAMDTIKIDRLFVTRMSTEPRTMAIIGTIVALGRVLDLEIVAEGIEDSTQLKALLDVGCGSVQGYLLSHPLDANDMEEFIAQQL</sequence>
<evidence type="ECO:0000259" key="3">
    <source>
        <dbReference type="PROSITE" id="PS50883"/>
    </source>
</evidence>
<dbReference type="SUPFAM" id="SSF141868">
    <property type="entry name" value="EAL domain-like"/>
    <property type="match status" value="1"/>
</dbReference>
<dbReference type="PROSITE" id="PS50887">
    <property type="entry name" value="GGDEF"/>
    <property type="match status" value="1"/>
</dbReference>
<dbReference type="SMART" id="SM00267">
    <property type="entry name" value="GGDEF"/>
    <property type="match status" value="1"/>
</dbReference>
<feature type="domain" description="PAC" evidence="2">
    <location>
        <begin position="257"/>
        <end position="311"/>
    </location>
</feature>
<dbReference type="NCBIfam" id="TIGR00229">
    <property type="entry name" value="sensory_box"/>
    <property type="match status" value="1"/>
</dbReference>
<dbReference type="SMART" id="SM00086">
    <property type="entry name" value="PAC"/>
    <property type="match status" value="1"/>
</dbReference>
<dbReference type="Gene3D" id="3.20.20.450">
    <property type="entry name" value="EAL domain"/>
    <property type="match status" value="1"/>
</dbReference>
<dbReference type="NCBIfam" id="TIGR00254">
    <property type="entry name" value="GGDEF"/>
    <property type="match status" value="1"/>
</dbReference>
<dbReference type="SUPFAM" id="SSF55073">
    <property type="entry name" value="Nucleotide cyclase"/>
    <property type="match status" value="1"/>
</dbReference>
<dbReference type="Proteomes" id="UP000500767">
    <property type="component" value="Plasmid unnamed5"/>
</dbReference>
<dbReference type="InterPro" id="IPR043128">
    <property type="entry name" value="Rev_trsase/Diguanyl_cyclase"/>
</dbReference>
<reference evidence="5 6" key="1">
    <citation type="journal article" date="2014" name="World J. Microbiol. Biotechnol.">
        <title>Biodiversity and physiological characteristics of Antarctic and Arctic lichens-associated bacteria.</title>
        <authorList>
            <person name="Lee Y.M."/>
            <person name="Kim E.H."/>
            <person name="Lee H.K."/>
            <person name="Hong S.G."/>
        </authorList>
    </citation>
    <scope>NUCLEOTIDE SEQUENCE [LARGE SCALE GENOMIC DNA]</scope>
    <source>
        <strain evidence="5 6">PAMC 26569</strain>
        <plasmid evidence="5">unnamed5</plasmid>
    </source>
</reference>
<dbReference type="PANTHER" id="PTHR44757:SF2">
    <property type="entry name" value="BIOFILM ARCHITECTURE MAINTENANCE PROTEIN MBAA"/>
    <property type="match status" value="1"/>
</dbReference>
<dbReference type="CDD" id="cd01949">
    <property type="entry name" value="GGDEF"/>
    <property type="match status" value="1"/>
</dbReference>
<dbReference type="Pfam" id="PF13426">
    <property type="entry name" value="PAS_9"/>
    <property type="match status" value="1"/>
</dbReference>
<protein>
    <submittedName>
        <fullName evidence="5">EAL domain-containing protein</fullName>
    </submittedName>
</protein>
<evidence type="ECO:0000313" key="5">
    <source>
        <dbReference type="EMBL" id="QKE93938.1"/>
    </source>
</evidence>
<dbReference type="InterPro" id="IPR035965">
    <property type="entry name" value="PAS-like_dom_sf"/>
</dbReference>
<dbReference type="InterPro" id="IPR000700">
    <property type="entry name" value="PAS-assoc_C"/>
</dbReference>
<dbReference type="KEGG" id="lck:HN018_27775"/>
<dbReference type="SMART" id="SM00052">
    <property type="entry name" value="EAL"/>
    <property type="match status" value="1"/>
</dbReference>
<evidence type="ECO:0000259" key="1">
    <source>
        <dbReference type="PROSITE" id="PS50112"/>
    </source>
</evidence>
<dbReference type="InterPro" id="IPR035919">
    <property type="entry name" value="EAL_sf"/>
</dbReference>
<evidence type="ECO:0000259" key="2">
    <source>
        <dbReference type="PROSITE" id="PS50113"/>
    </source>
</evidence>
<evidence type="ECO:0000313" key="6">
    <source>
        <dbReference type="Proteomes" id="UP000500767"/>
    </source>
</evidence>
<dbReference type="PANTHER" id="PTHR44757">
    <property type="entry name" value="DIGUANYLATE CYCLASE DGCP"/>
    <property type="match status" value="1"/>
</dbReference>
<dbReference type="InterPro" id="IPR000160">
    <property type="entry name" value="GGDEF_dom"/>
</dbReference>
<feature type="domain" description="EAL" evidence="3">
    <location>
        <begin position="513"/>
        <end position="768"/>
    </location>
</feature>
<feature type="domain" description="PAS" evidence="1">
    <location>
        <begin position="203"/>
        <end position="232"/>
    </location>
</feature>
<dbReference type="InterPro" id="IPR000014">
    <property type="entry name" value="PAS"/>
</dbReference>
<dbReference type="InterPro" id="IPR029787">
    <property type="entry name" value="Nucleotide_cyclase"/>
</dbReference>
<name>A0A6M8I0A6_9PROT</name>
<dbReference type="CDD" id="cd00130">
    <property type="entry name" value="PAS"/>
    <property type="match status" value="1"/>
</dbReference>
<accession>A0A6M8I0A6</accession>
<gene>
    <name evidence="5" type="ORF">HN018_27775</name>
</gene>
<dbReference type="SUPFAM" id="SSF55785">
    <property type="entry name" value="PYP-like sensor domain (PAS domain)"/>
    <property type="match status" value="1"/>
</dbReference>
<dbReference type="Pfam" id="PF00990">
    <property type="entry name" value="GGDEF"/>
    <property type="match status" value="1"/>
</dbReference>
<dbReference type="InterPro" id="IPR001610">
    <property type="entry name" value="PAC"/>
</dbReference>
<dbReference type="EMBL" id="CP053712">
    <property type="protein sequence ID" value="QKE93938.1"/>
    <property type="molecule type" value="Genomic_DNA"/>
</dbReference>
<dbReference type="Pfam" id="PF00563">
    <property type="entry name" value="EAL"/>
    <property type="match status" value="1"/>
</dbReference>
<proteinExistence type="predicted"/>
<dbReference type="Gene3D" id="3.30.450.20">
    <property type="entry name" value="PAS domain"/>
    <property type="match status" value="1"/>
</dbReference>
<geneLocation type="plasmid" evidence="5 6">
    <name>unnamed5</name>
</geneLocation>
<organism evidence="5 6">
    <name type="scientific">Lichenicola cladoniae</name>
    <dbReference type="NCBI Taxonomy" id="1484109"/>
    <lineage>
        <taxon>Bacteria</taxon>
        <taxon>Pseudomonadati</taxon>
        <taxon>Pseudomonadota</taxon>
        <taxon>Alphaproteobacteria</taxon>
        <taxon>Acetobacterales</taxon>
        <taxon>Acetobacteraceae</taxon>
        <taxon>Lichenicola</taxon>
    </lineage>
</organism>